<dbReference type="OrthoDB" id="548412at2759"/>
<evidence type="ECO:0000313" key="2">
    <source>
        <dbReference type="Proteomes" id="UP000075714"/>
    </source>
</evidence>
<name>A0A150FWQ6_GONPE</name>
<dbReference type="GO" id="GO:0043596">
    <property type="term" value="C:nuclear replication fork"/>
    <property type="evidence" value="ECO:0007669"/>
    <property type="project" value="TreeGrafter"/>
</dbReference>
<dbReference type="PANTHER" id="PTHR13454">
    <property type="entry name" value="PROTEIN MCM10 HOMOLOG"/>
    <property type="match status" value="1"/>
</dbReference>
<proteinExistence type="predicted"/>
<gene>
    <name evidence="1" type="ORF">GPECTOR_214g436</name>
</gene>
<accession>A0A150FWQ6</accession>
<dbReference type="Proteomes" id="UP000075714">
    <property type="component" value="Unassembled WGS sequence"/>
</dbReference>
<dbReference type="GO" id="GO:0003697">
    <property type="term" value="F:single-stranded DNA binding"/>
    <property type="evidence" value="ECO:0007669"/>
    <property type="project" value="InterPro"/>
</dbReference>
<organism evidence="1 2">
    <name type="scientific">Gonium pectorale</name>
    <name type="common">Green alga</name>
    <dbReference type="NCBI Taxonomy" id="33097"/>
    <lineage>
        <taxon>Eukaryota</taxon>
        <taxon>Viridiplantae</taxon>
        <taxon>Chlorophyta</taxon>
        <taxon>core chlorophytes</taxon>
        <taxon>Chlorophyceae</taxon>
        <taxon>CS clade</taxon>
        <taxon>Chlamydomonadales</taxon>
        <taxon>Volvocaceae</taxon>
        <taxon>Gonium</taxon>
    </lineage>
</organism>
<dbReference type="PANTHER" id="PTHR13454:SF11">
    <property type="entry name" value="PROTEIN MCM10 HOMOLOG"/>
    <property type="match status" value="1"/>
</dbReference>
<dbReference type="AlphaFoldDB" id="A0A150FWQ6"/>
<dbReference type="GO" id="GO:0003688">
    <property type="term" value="F:DNA replication origin binding"/>
    <property type="evidence" value="ECO:0007669"/>
    <property type="project" value="TreeGrafter"/>
</dbReference>
<evidence type="ECO:0000313" key="1">
    <source>
        <dbReference type="EMBL" id="KXZ42054.1"/>
    </source>
</evidence>
<dbReference type="STRING" id="33097.A0A150FWQ6"/>
<sequence>MAAAFANVVKALPEAAVESRYMELSEDAAGEAVLSMLEGLEARDALVQQLESVTHLKASVTAWHCAACNRLTEFLNKDCKAEGHTMTKTSTLKRFWTCDHCNARVTTLGVRFPANRCSRCNNPSLEFTACSMYRGPKNLKPAGGTTGLACKENLFATLEQHPEMGKRTFR</sequence>
<dbReference type="GO" id="GO:0006270">
    <property type="term" value="P:DNA replication initiation"/>
    <property type="evidence" value="ECO:0007669"/>
    <property type="project" value="InterPro"/>
</dbReference>
<dbReference type="EMBL" id="LSYV01000213">
    <property type="protein sequence ID" value="KXZ42054.1"/>
    <property type="molecule type" value="Genomic_DNA"/>
</dbReference>
<protein>
    <submittedName>
        <fullName evidence="1">Uncharacterized protein</fullName>
    </submittedName>
</protein>
<dbReference type="InterPro" id="IPR040184">
    <property type="entry name" value="Mcm10"/>
</dbReference>
<comment type="caution">
    <text evidence="1">The sequence shown here is derived from an EMBL/GenBank/DDBJ whole genome shotgun (WGS) entry which is preliminary data.</text>
</comment>
<keyword evidence="2" id="KW-1185">Reference proteome</keyword>
<reference evidence="2" key="1">
    <citation type="journal article" date="2016" name="Nat. Commun.">
        <title>The Gonium pectorale genome demonstrates co-option of cell cycle regulation during the evolution of multicellularity.</title>
        <authorList>
            <person name="Hanschen E.R."/>
            <person name="Marriage T.N."/>
            <person name="Ferris P.J."/>
            <person name="Hamaji T."/>
            <person name="Toyoda A."/>
            <person name="Fujiyama A."/>
            <person name="Neme R."/>
            <person name="Noguchi H."/>
            <person name="Minakuchi Y."/>
            <person name="Suzuki M."/>
            <person name="Kawai-Toyooka H."/>
            <person name="Smith D.R."/>
            <person name="Sparks H."/>
            <person name="Anderson J."/>
            <person name="Bakaric R."/>
            <person name="Luria V."/>
            <person name="Karger A."/>
            <person name="Kirschner M.W."/>
            <person name="Durand P.M."/>
            <person name="Michod R.E."/>
            <person name="Nozaki H."/>
            <person name="Olson B.J."/>
        </authorList>
    </citation>
    <scope>NUCLEOTIDE SEQUENCE [LARGE SCALE GENOMIC DNA]</scope>
    <source>
        <strain evidence="2">NIES-2863</strain>
    </source>
</reference>